<evidence type="ECO:0000313" key="2">
    <source>
        <dbReference type="Proteomes" id="UP000319859"/>
    </source>
</evidence>
<name>A0A560EN22_9PROT</name>
<dbReference type="Proteomes" id="UP000319859">
    <property type="component" value="Unassembled WGS sequence"/>
</dbReference>
<reference evidence="1 2" key="1">
    <citation type="submission" date="2019-06" db="EMBL/GenBank/DDBJ databases">
        <title>Genomic Encyclopedia of Type Strains, Phase IV (KMG-V): Genome sequencing to study the core and pangenomes of soil and plant-associated prokaryotes.</title>
        <authorList>
            <person name="Whitman W."/>
        </authorList>
    </citation>
    <scope>NUCLEOTIDE SEQUENCE [LARGE SCALE GENOMIC DNA]</scope>
    <source>
        <strain evidence="1 2">BR 11880</strain>
    </source>
</reference>
<dbReference type="RefSeq" id="WP_145754196.1">
    <property type="nucleotide sequence ID" value="NZ_VITN01000032.1"/>
</dbReference>
<protein>
    <submittedName>
        <fullName evidence="1">Uncharacterized protein</fullName>
    </submittedName>
</protein>
<dbReference type="EMBL" id="VITN01000032">
    <property type="protein sequence ID" value="TWB10752.1"/>
    <property type="molecule type" value="Genomic_DNA"/>
</dbReference>
<proteinExistence type="predicted"/>
<dbReference type="OrthoDB" id="596881at2"/>
<organism evidence="1 2">
    <name type="scientific">Nitrospirillum amazonense</name>
    <dbReference type="NCBI Taxonomy" id="28077"/>
    <lineage>
        <taxon>Bacteria</taxon>
        <taxon>Pseudomonadati</taxon>
        <taxon>Pseudomonadota</taxon>
        <taxon>Alphaproteobacteria</taxon>
        <taxon>Rhodospirillales</taxon>
        <taxon>Azospirillaceae</taxon>
        <taxon>Nitrospirillum</taxon>
    </lineage>
</organism>
<dbReference type="AlphaFoldDB" id="A0A560EN22"/>
<sequence length="442" mass="48007">MNDLSIQLTPVEPLDSSGSINLRIAIGETVLTRLVRGNSPNASYSLCCPSAPLAFWFADNWWRHRWESKPVKLSAEWRMAHEMTAIGHGNAWPNVTLWGDRERVMLISKADPPGIVGPVRFLTNAITYVPAAAFEVAIDSMLENARDIVPREQRNPLSALLRALQDERADQDIAAWRRLEAVNGYRPDEGPDDLIESLLALEERFLPADVEEASAAGAGDASAERLNAALAAAEGGAEVDFTDALRMTGSHANVTERLEPWVTAEAAAQALRNAMGQGVTPLRQKALSDLLGMSAKDLSGQTLSQAAPYALRLAPEGKAQTLLLTARRAHHRRFQAARALGDAIWSGCSALGAISTLGSARQKFQRAFAAALLCPTQGLLEFLDSTNPSDEDIAEAAHHFHVSEKTVRSVLVNKHIIERHRLGRPLIEPQDPLPFDALADAA</sequence>
<comment type="caution">
    <text evidence="1">The sequence shown here is derived from an EMBL/GenBank/DDBJ whole genome shotgun (WGS) entry which is preliminary data.</text>
</comment>
<evidence type="ECO:0000313" key="1">
    <source>
        <dbReference type="EMBL" id="TWB10752.1"/>
    </source>
</evidence>
<accession>A0A560EN22</accession>
<gene>
    <name evidence="1" type="ORF">FBZ89_13221</name>
</gene>